<accession>A0A6G9YDM6</accession>
<feature type="domain" description="HTH arsR-type" evidence="4">
    <location>
        <begin position="12"/>
        <end position="106"/>
    </location>
</feature>
<evidence type="ECO:0000313" key="5">
    <source>
        <dbReference type="EMBL" id="QIS11264.1"/>
    </source>
</evidence>
<dbReference type="SUPFAM" id="SSF46785">
    <property type="entry name" value="Winged helix' DNA-binding domain"/>
    <property type="match status" value="1"/>
</dbReference>
<gene>
    <name evidence="5" type="ORF">F5544_16925</name>
</gene>
<dbReference type="PANTHER" id="PTHR33154:SF33">
    <property type="entry name" value="TRANSCRIPTIONAL REPRESSOR SDPR"/>
    <property type="match status" value="1"/>
</dbReference>
<dbReference type="InterPro" id="IPR036388">
    <property type="entry name" value="WH-like_DNA-bd_sf"/>
</dbReference>
<dbReference type="PANTHER" id="PTHR33154">
    <property type="entry name" value="TRANSCRIPTIONAL REGULATOR, ARSR FAMILY"/>
    <property type="match status" value="1"/>
</dbReference>
<dbReference type="KEGG" id="nah:F5544_16925"/>
<sequence length="122" mass="14126">MTCKYSLLRIYVKEYISGVTTDVFAVVAEPQRRRILDELRTGAATVSDLVIRLELSQPTVSKHLRVLRDSGFVTCEVAAQKRIYQLAPAPFEQLDDWLAPYLRLWTRHLDALGRHLERKESR</sequence>
<name>A0A6G9YDM6_9NOCA</name>
<keyword evidence="3" id="KW-0804">Transcription</keyword>
<evidence type="ECO:0000256" key="2">
    <source>
        <dbReference type="ARBA" id="ARBA00023125"/>
    </source>
</evidence>
<keyword evidence="1" id="KW-0805">Transcription regulation</keyword>
<dbReference type="Proteomes" id="UP000503540">
    <property type="component" value="Chromosome"/>
</dbReference>
<dbReference type="InterPro" id="IPR001845">
    <property type="entry name" value="HTH_ArsR_DNA-bd_dom"/>
</dbReference>
<organism evidence="5 6">
    <name type="scientific">Nocardia arthritidis</name>
    <dbReference type="NCBI Taxonomy" id="228602"/>
    <lineage>
        <taxon>Bacteria</taxon>
        <taxon>Bacillati</taxon>
        <taxon>Actinomycetota</taxon>
        <taxon>Actinomycetes</taxon>
        <taxon>Mycobacteriales</taxon>
        <taxon>Nocardiaceae</taxon>
        <taxon>Nocardia</taxon>
    </lineage>
</organism>
<dbReference type="NCBIfam" id="NF033788">
    <property type="entry name" value="HTH_metalloreg"/>
    <property type="match status" value="1"/>
</dbReference>
<dbReference type="PROSITE" id="PS50987">
    <property type="entry name" value="HTH_ARSR_2"/>
    <property type="match status" value="1"/>
</dbReference>
<dbReference type="CDD" id="cd00090">
    <property type="entry name" value="HTH_ARSR"/>
    <property type="match status" value="1"/>
</dbReference>
<evidence type="ECO:0000256" key="1">
    <source>
        <dbReference type="ARBA" id="ARBA00023015"/>
    </source>
</evidence>
<dbReference type="InterPro" id="IPR011991">
    <property type="entry name" value="ArsR-like_HTH"/>
</dbReference>
<dbReference type="InterPro" id="IPR036390">
    <property type="entry name" value="WH_DNA-bd_sf"/>
</dbReference>
<proteinExistence type="predicted"/>
<keyword evidence="2" id="KW-0238">DNA-binding</keyword>
<dbReference type="GO" id="GO:0003677">
    <property type="term" value="F:DNA binding"/>
    <property type="evidence" value="ECO:0007669"/>
    <property type="project" value="UniProtKB-KW"/>
</dbReference>
<evidence type="ECO:0000313" key="6">
    <source>
        <dbReference type="Proteomes" id="UP000503540"/>
    </source>
</evidence>
<dbReference type="EMBL" id="CP046172">
    <property type="protein sequence ID" value="QIS11264.1"/>
    <property type="molecule type" value="Genomic_DNA"/>
</dbReference>
<reference evidence="5 6" key="1">
    <citation type="journal article" date="2019" name="ACS Chem. Biol.">
        <title>Identification and Mobilization of a Cryptic Antibiotic Biosynthesis Gene Locus from a Human-Pathogenic Nocardia Isolate.</title>
        <authorList>
            <person name="Herisse M."/>
            <person name="Ishida K."/>
            <person name="Porter J.L."/>
            <person name="Howden B."/>
            <person name="Hertweck C."/>
            <person name="Stinear T.P."/>
            <person name="Pidot S.J."/>
        </authorList>
    </citation>
    <scope>NUCLEOTIDE SEQUENCE [LARGE SCALE GENOMIC DNA]</scope>
    <source>
        <strain evidence="5 6">AUSMDU00012717</strain>
    </source>
</reference>
<evidence type="ECO:0000256" key="3">
    <source>
        <dbReference type="ARBA" id="ARBA00023163"/>
    </source>
</evidence>
<dbReference type="GO" id="GO:0003700">
    <property type="term" value="F:DNA-binding transcription factor activity"/>
    <property type="evidence" value="ECO:0007669"/>
    <property type="project" value="InterPro"/>
</dbReference>
<protein>
    <submittedName>
        <fullName evidence="5">Metalloregulator ArsR/SmtB family transcription factor</fullName>
    </submittedName>
</protein>
<dbReference type="Pfam" id="PF01022">
    <property type="entry name" value="HTH_5"/>
    <property type="match status" value="1"/>
</dbReference>
<dbReference type="PRINTS" id="PR00778">
    <property type="entry name" value="HTHARSR"/>
</dbReference>
<dbReference type="InterPro" id="IPR051081">
    <property type="entry name" value="HTH_MetalResp_TranReg"/>
</dbReference>
<dbReference type="AlphaFoldDB" id="A0A6G9YDM6"/>
<evidence type="ECO:0000259" key="4">
    <source>
        <dbReference type="PROSITE" id="PS50987"/>
    </source>
</evidence>
<dbReference type="Gene3D" id="1.10.10.10">
    <property type="entry name" value="Winged helix-like DNA-binding domain superfamily/Winged helix DNA-binding domain"/>
    <property type="match status" value="1"/>
</dbReference>
<dbReference type="SMART" id="SM00418">
    <property type="entry name" value="HTH_ARSR"/>
    <property type="match status" value="1"/>
</dbReference>
<keyword evidence="6" id="KW-1185">Reference proteome</keyword>